<evidence type="ECO:0000313" key="2">
    <source>
        <dbReference type="EMBL" id="KAJ8511585.1"/>
    </source>
</evidence>
<feature type="region of interest" description="Disordered" evidence="1">
    <location>
        <begin position="136"/>
        <end position="159"/>
    </location>
</feature>
<gene>
    <name evidence="2" type="ORF">OPV22_002019</name>
</gene>
<evidence type="ECO:0000313" key="3">
    <source>
        <dbReference type="Proteomes" id="UP001222027"/>
    </source>
</evidence>
<sequence>MGVDGDRSLRIRCSATCSGSIKRLMGVASRCQVELHRSLQRIPLGDGKSRPRRHPAWQSFEHESRGVRRLRSSAITAVVGGARHPLQLHLFFPPTWMARRRRTRRAKRTKRGDGVGWGEPVGAECIAGLRRSLRAQGIRGHARPPPGVRDRPPRRSLRF</sequence>
<dbReference type="AlphaFoldDB" id="A0AAV8RWS3"/>
<proteinExistence type="predicted"/>
<evidence type="ECO:0000256" key="1">
    <source>
        <dbReference type="SAM" id="MobiDB-lite"/>
    </source>
</evidence>
<organism evidence="2 3">
    <name type="scientific">Ensete ventricosum</name>
    <name type="common">Abyssinian banana</name>
    <name type="synonym">Musa ensete</name>
    <dbReference type="NCBI Taxonomy" id="4639"/>
    <lineage>
        <taxon>Eukaryota</taxon>
        <taxon>Viridiplantae</taxon>
        <taxon>Streptophyta</taxon>
        <taxon>Embryophyta</taxon>
        <taxon>Tracheophyta</taxon>
        <taxon>Spermatophyta</taxon>
        <taxon>Magnoliopsida</taxon>
        <taxon>Liliopsida</taxon>
        <taxon>Zingiberales</taxon>
        <taxon>Musaceae</taxon>
        <taxon>Ensete</taxon>
    </lineage>
</organism>
<protein>
    <submittedName>
        <fullName evidence="2">Uncharacterized protein</fullName>
    </submittedName>
</protein>
<dbReference type="EMBL" id="JAQQAF010000001">
    <property type="protein sequence ID" value="KAJ8511585.1"/>
    <property type="molecule type" value="Genomic_DNA"/>
</dbReference>
<reference evidence="2 3" key="1">
    <citation type="submission" date="2022-12" db="EMBL/GenBank/DDBJ databases">
        <title>Chromosome-scale assembly of the Ensete ventricosum genome.</title>
        <authorList>
            <person name="Dussert Y."/>
            <person name="Stocks J."/>
            <person name="Wendawek A."/>
            <person name="Woldeyes F."/>
            <person name="Nichols R.A."/>
            <person name="Borrell J.S."/>
        </authorList>
    </citation>
    <scope>NUCLEOTIDE SEQUENCE [LARGE SCALE GENOMIC DNA]</scope>
    <source>
        <strain evidence="3">cv. Maze</strain>
        <tissue evidence="2">Seeds</tissue>
    </source>
</reference>
<dbReference type="Proteomes" id="UP001222027">
    <property type="component" value="Unassembled WGS sequence"/>
</dbReference>
<accession>A0AAV8RWS3</accession>
<name>A0AAV8RWS3_ENSVE</name>
<comment type="caution">
    <text evidence="2">The sequence shown here is derived from an EMBL/GenBank/DDBJ whole genome shotgun (WGS) entry which is preliminary data.</text>
</comment>
<keyword evidence="3" id="KW-1185">Reference proteome</keyword>